<dbReference type="EC" id="2.3.3.16" evidence="3"/>
<dbReference type="OrthoDB" id="3284791at2"/>
<dbReference type="PANTHER" id="PTHR11739:SF4">
    <property type="entry name" value="CITRATE SYNTHASE, PEROXISOMAL"/>
    <property type="match status" value="1"/>
</dbReference>
<dbReference type="GO" id="GO:0006099">
    <property type="term" value="P:tricarboxylic acid cycle"/>
    <property type="evidence" value="ECO:0007669"/>
    <property type="project" value="UniProtKB-UniPathway"/>
</dbReference>
<protein>
    <recommendedName>
        <fullName evidence="3">citrate synthase (unknown stereospecificity)</fullName>
        <ecNumber evidence="3">2.3.3.16</ecNumber>
    </recommendedName>
</protein>
<dbReference type="PANTHER" id="PTHR11739">
    <property type="entry name" value="CITRATE SYNTHASE"/>
    <property type="match status" value="1"/>
</dbReference>
<organism evidence="5 6">
    <name type="scientific">Extensimonas vulgaris</name>
    <dbReference type="NCBI Taxonomy" id="1031594"/>
    <lineage>
        <taxon>Bacteria</taxon>
        <taxon>Pseudomonadati</taxon>
        <taxon>Pseudomonadota</taxon>
        <taxon>Betaproteobacteria</taxon>
        <taxon>Burkholderiales</taxon>
        <taxon>Comamonadaceae</taxon>
        <taxon>Extensimonas</taxon>
    </lineage>
</organism>
<dbReference type="EMBL" id="QPJU01000003">
    <property type="protein sequence ID" value="RCX10128.1"/>
    <property type="molecule type" value="Genomic_DNA"/>
</dbReference>
<comment type="pathway">
    <text evidence="1">Carbohydrate metabolism; tricarboxylic acid cycle; isocitrate from oxaloacetate: step 1/2.</text>
</comment>
<dbReference type="GO" id="GO:0036440">
    <property type="term" value="F:citrate synthase activity"/>
    <property type="evidence" value="ECO:0007669"/>
    <property type="project" value="UniProtKB-EC"/>
</dbReference>
<evidence type="ECO:0000256" key="1">
    <source>
        <dbReference type="ARBA" id="ARBA00004751"/>
    </source>
</evidence>
<accession>A0A369AP65</accession>
<dbReference type="Gene3D" id="1.10.580.10">
    <property type="entry name" value="Citrate Synthase, domain 1"/>
    <property type="match status" value="1"/>
</dbReference>
<dbReference type="Pfam" id="PF00285">
    <property type="entry name" value="Citrate_synt"/>
    <property type="match status" value="1"/>
</dbReference>
<dbReference type="Proteomes" id="UP000252174">
    <property type="component" value="Unassembled WGS sequence"/>
</dbReference>
<proteinExistence type="inferred from homology"/>
<evidence type="ECO:0000313" key="5">
    <source>
        <dbReference type="EMBL" id="RCX10128.1"/>
    </source>
</evidence>
<dbReference type="SUPFAM" id="SSF48256">
    <property type="entry name" value="Citrate synthase"/>
    <property type="match status" value="1"/>
</dbReference>
<dbReference type="InterPro" id="IPR016143">
    <property type="entry name" value="Citrate_synth-like_sm_a-sub"/>
</dbReference>
<evidence type="ECO:0000313" key="6">
    <source>
        <dbReference type="Proteomes" id="UP000252174"/>
    </source>
</evidence>
<evidence type="ECO:0000256" key="4">
    <source>
        <dbReference type="ARBA" id="ARBA00022679"/>
    </source>
</evidence>
<dbReference type="GO" id="GO:0005829">
    <property type="term" value="C:cytosol"/>
    <property type="evidence" value="ECO:0007669"/>
    <property type="project" value="TreeGrafter"/>
</dbReference>
<keyword evidence="6" id="KW-1185">Reference proteome</keyword>
<dbReference type="UniPathway" id="UPA00223">
    <property type="reaction ID" value="UER00717"/>
</dbReference>
<dbReference type="InterPro" id="IPR016142">
    <property type="entry name" value="Citrate_synth-like_lrg_a-sub"/>
</dbReference>
<dbReference type="InterPro" id="IPR002020">
    <property type="entry name" value="Citrate_synthase"/>
</dbReference>
<dbReference type="NCBIfam" id="NF004868">
    <property type="entry name" value="PRK06224.1-5"/>
    <property type="match status" value="1"/>
</dbReference>
<gene>
    <name evidence="5" type="ORF">DFR45_103112</name>
</gene>
<dbReference type="CDD" id="cd06100">
    <property type="entry name" value="CCL_ACL-C"/>
    <property type="match status" value="1"/>
</dbReference>
<evidence type="ECO:0000256" key="3">
    <source>
        <dbReference type="ARBA" id="ARBA00012972"/>
    </source>
</evidence>
<comment type="similarity">
    <text evidence="2">Belongs to the citrate synthase family.</text>
</comment>
<dbReference type="RefSeq" id="WP_114482823.1">
    <property type="nucleotide sequence ID" value="NZ_QPJU01000003.1"/>
</dbReference>
<keyword evidence="4" id="KW-0808">Transferase</keyword>
<dbReference type="AlphaFoldDB" id="A0A369AP65"/>
<dbReference type="Gene3D" id="1.10.230.10">
    <property type="entry name" value="Cytochrome P450-Terp, domain 2"/>
    <property type="match status" value="1"/>
</dbReference>
<comment type="caution">
    <text evidence="5">The sequence shown here is derived from an EMBL/GenBank/DDBJ whole genome shotgun (WGS) entry which is preliminary data.</text>
</comment>
<dbReference type="InterPro" id="IPR036969">
    <property type="entry name" value="Citrate_synthase_sf"/>
</dbReference>
<name>A0A369AP65_9BURK</name>
<dbReference type="GO" id="GO:0005975">
    <property type="term" value="P:carbohydrate metabolic process"/>
    <property type="evidence" value="ECO:0007669"/>
    <property type="project" value="TreeGrafter"/>
</dbReference>
<sequence length="263" mass="28034">MSIKTDIGFTTQDQIFVRGRNLSEDILGKMDFIDMIYFTATGQEPSAPLRAMMNAIIVTATDHGLTPSAIAARMTILGAPESLQGAVAAGLLGAGNHFLGTMQNAAQFAQDHIGSLTLESPDAEVAAQARSVVKSYRAAKRILPGMGHPIHIHGDPRTPRLRQIARDNGFDGKHWRFMCAVEQAAKDEYGRLLPMNAAGAVGASVSDMGLAPIWARAFALIGRSAGLLAHLMDEAAKPLGQKIWDLILAQDDSAQLAGLAPRN</sequence>
<reference evidence="5 6" key="1">
    <citation type="submission" date="2018-07" db="EMBL/GenBank/DDBJ databases">
        <title>Genomic Encyclopedia of Type Strains, Phase IV (KMG-IV): sequencing the most valuable type-strain genomes for metagenomic binning, comparative biology and taxonomic classification.</title>
        <authorList>
            <person name="Goeker M."/>
        </authorList>
    </citation>
    <scope>NUCLEOTIDE SEQUENCE [LARGE SCALE GENOMIC DNA]</scope>
    <source>
        <strain evidence="5 6">DSM 100911</strain>
    </source>
</reference>
<evidence type="ECO:0000256" key="2">
    <source>
        <dbReference type="ARBA" id="ARBA00010566"/>
    </source>
</evidence>